<evidence type="ECO:0000256" key="5">
    <source>
        <dbReference type="PROSITE-ProRule" id="PRU10099"/>
    </source>
</evidence>
<proteinExistence type="inferred from homology"/>
<evidence type="ECO:0000313" key="9">
    <source>
        <dbReference type="EMBL" id="MCU6725840.1"/>
    </source>
</evidence>
<dbReference type="InterPro" id="IPR041725">
    <property type="entry name" value="L-asparaginase_I"/>
</dbReference>
<protein>
    <recommendedName>
        <fullName evidence="2">asparaginase</fullName>
        <ecNumber evidence="2">3.5.1.1</ecNumber>
    </recommendedName>
</protein>
<reference evidence="9 10" key="1">
    <citation type="journal article" date="2021" name="ISME Commun">
        <title>Automated analysis of genomic sequences facilitates high-throughput and comprehensive description of bacteria.</title>
        <authorList>
            <person name="Hitch T.C.A."/>
        </authorList>
    </citation>
    <scope>NUCLEOTIDE SEQUENCE [LARGE SCALE GENOMIC DNA]</scope>
    <source>
        <strain evidence="9 10">Sanger_29</strain>
    </source>
</reference>
<evidence type="ECO:0000256" key="4">
    <source>
        <dbReference type="ARBA" id="ARBA00049366"/>
    </source>
</evidence>
<dbReference type="PRINTS" id="PR00139">
    <property type="entry name" value="ASNGLNASE"/>
</dbReference>
<evidence type="ECO:0000256" key="2">
    <source>
        <dbReference type="ARBA" id="ARBA00012920"/>
    </source>
</evidence>
<gene>
    <name evidence="9" type="ORF">OCV47_10845</name>
</gene>
<dbReference type="Pfam" id="PF00710">
    <property type="entry name" value="Asparaginase"/>
    <property type="match status" value="1"/>
</dbReference>
<evidence type="ECO:0000256" key="3">
    <source>
        <dbReference type="ARBA" id="ARBA00022801"/>
    </source>
</evidence>
<keyword evidence="3" id="KW-0378">Hydrolase</keyword>
<dbReference type="Proteomes" id="UP001652338">
    <property type="component" value="Unassembled WGS sequence"/>
</dbReference>
<dbReference type="SMART" id="SM00870">
    <property type="entry name" value="Asparaginase"/>
    <property type="match status" value="1"/>
</dbReference>
<dbReference type="InterPro" id="IPR006033">
    <property type="entry name" value="AsnA_fam"/>
</dbReference>
<dbReference type="Pfam" id="PF17763">
    <property type="entry name" value="Asparaginase_C"/>
    <property type="match status" value="1"/>
</dbReference>
<comment type="similarity">
    <text evidence="1">Belongs to the asparaginase 1 family.</text>
</comment>
<keyword evidence="10" id="KW-1185">Reference proteome</keyword>
<evidence type="ECO:0000256" key="6">
    <source>
        <dbReference type="PROSITE-ProRule" id="PRU10100"/>
    </source>
</evidence>
<dbReference type="PROSITE" id="PS00144">
    <property type="entry name" value="ASN_GLN_ASE_1"/>
    <property type="match status" value="1"/>
</dbReference>
<dbReference type="Gene3D" id="3.40.50.40">
    <property type="match status" value="1"/>
</dbReference>
<dbReference type="PIRSF" id="PIRSF001220">
    <property type="entry name" value="L-ASNase_gatD"/>
    <property type="match status" value="1"/>
</dbReference>
<dbReference type="EC" id="3.5.1.1" evidence="2"/>
<evidence type="ECO:0000259" key="7">
    <source>
        <dbReference type="Pfam" id="PF00710"/>
    </source>
</evidence>
<comment type="caution">
    <text evidence="9">The sequence shown here is derived from an EMBL/GenBank/DDBJ whole genome shotgun (WGS) entry which is preliminary data.</text>
</comment>
<dbReference type="InterPro" id="IPR040919">
    <property type="entry name" value="Asparaginase_C"/>
</dbReference>
<dbReference type="PANTHER" id="PTHR11707">
    <property type="entry name" value="L-ASPARAGINASE"/>
    <property type="match status" value="1"/>
</dbReference>
<dbReference type="InterPro" id="IPR020827">
    <property type="entry name" value="Asparaginase/glutaminase_AS1"/>
</dbReference>
<evidence type="ECO:0000259" key="8">
    <source>
        <dbReference type="Pfam" id="PF17763"/>
    </source>
</evidence>
<dbReference type="NCBIfam" id="TIGR00519">
    <property type="entry name" value="asnASE_I"/>
    <property type="match status" value="1"/>
</dbReference>
<dbReference type="PIRSF" id="PIRSF500176">
    <property type="entry name" value="L_ASNase"/>
    <property type="match status" value="1"/>
</dbReference>
<dbReference type="InterPro" id="IPR027473">
    <property type="entry name" value="L-asparaginase_C"/>
</dbReference>
<feature type="domain" description="Asparaginase/glutaminase C-terminal" evidence="8">
    <location>
        <begin position="205"/>
        <end position="322"/>
    </location>
</feature>
<dbReference type="InterPro" id="IPR006034">
    <property type="entry name" value="Asparaginase/glutaminase-like"/>
</dbReference>
<dbReference type="Gene3D" id="3.40.50.1170">
    <property type="entry name" value="L-asparaginase, N-terminal domain"/>
    <property type="match status" value="1"/>
</dbReference>
<comment type="catalytic activity">
    <reaction evidence="4">
        <text>L-asparagine + H2O = L-aspartate + NH4(+)</text>
        <dbReference type="Rhea" id="RHEA:21016"/>
        <dbReference type="ChEBI" id="CHEBI:15377"/>
        <dbReference type="ChEBI" id="CHEBI:28938"/>
        <dbReference type="ChEBI" id="CHEBI:29991"/>
        <dbReference type="ChEBI" id="CHEBI:58048"/>
        <dbReference type="EC" id="3.5.1.1"/>
    </reaction>
</comment>
<dbReference type="InterPro" id="IPR027475">
    <property type="entry name" value="Asparaginase/glutaminase_AS2"/>
</dbReference>
<organism evidence="9 10">
    <name type="scientific">Muricoprocola aceti</name>
    <dbReference type="NCBI Taxonomy" id="2981772"/>
    <lineage>
        <taxon>Bacteria</taxon>
        <taxon>Bacillati</taxon>
        <taxon>Bacillota</taxon>
        <taxon>Clostridia</taxon>
        <taxon>Lachnospirales</taxon>
        <taxon>Lachnospiraceae</taxon>
        <taxon>Muricoprocola</taxon>
    </lineage>
</organism>
<dbReference type="EMBL" id="JAOQKE010000014">
    <property type="protein sequence ID" value="MCU6725840.1"/>
    <property type="molecule type" value="Genomic_DNA"/>
</dbReference>
<dbReference type="RefSeq" id="WP_262655104.1">
    <property type="nucleotide sequence ID" value="NZ_JAOQKE010000014.1"/>
</dbReference>
<feature type="domain" description="L-asparaginase N-terminal" evidence="7">
    <location>
        <begin position="3"/>
        <end position="185"/>
    </location>
</feature>
<dbReference type="PROSITE" id="PS00917">
    <property type="entry name" value="ASN_GLN_ASE_2"/>
    <property type="match status" value="1"/>
</dbReference>
<feature type="active site" evidence="5">
    <location>
        <position position="12"/>
    </location>
</feature>
<dbReference type="PROSITE" id="PS51732">
    <property type="entry name" value="ASN_GLN_ASE_3"/>
    <property type="match status" value="1"/>
</dbReference>
<dbReference type="InterPro" id="IPR037152">
    <property type="entry name" value="L-asparaginase_N_sf"/>
</dbReference>
<dbReference type="SUPFAM" id="SSF53774">
    <property type="entry name" value="Glutaminase/Asparaginase"/>
    <property type="match status" value="1"/>
</dbReference>
<dbReference type="InterPro" id="IPR036152">
    <property type="entry name" value="Asp/glu_Ase-like_sf"/>
</dbReference>
<name>A0ABT2SNI9_9FIRM</name>
<accession>A0ABT2SNI9</accession>
<dbReference type="InterPro" id="IPR027474">
    <property type="entry name" value="L-asparaginase_N"/>
</dbReference>
<feature type="active site" evidence="6">
    <location>
        <position position="85"/>
    </location>
</feature>
<dbReference type="CDD" id="cd08963">
    <property type="entry name" value="L-asparaginase_I"/>
    <property type="match status" value="1"/>
</dbReference>
<sequence>MKKILLIATGGTIASKYTDKGLSPQISAEELLSYVPEAREFCEIDHIQPFNLDSTNVCSRQWTQLAELIEKKYEYYDGFVICHGTDTMAYTAAALSYLIQNNLKPIVVTGAQKPIDLAITDARANLLDSLRFASHPKAHGTNIVFGGSVIAGTRAKKERSKSYNAFSSINYPDIAVIQDRRIIFYIDDKNHITDRIRFYHKLDDRVFLLKLIPGSSGAIIDSLAETTDALIIESFGVGGLPDYGDDEFYQAIRRFVEKGKIVIMATQVTHEGSDMSVYQVGKMIKREFSLLESYDMTLEATVAKTMWALQESIDPDGFREKFYKKINHDIMFSPEQNH</sequence>
<evidence type="ECO:0000256" key="1">
    <source>
        <dbReference type="ARBA" id="ARBA00010518"/>
    </source>
</evidence>
<dbReference type="PANTHER" id="PTHR11707:SF28">
    <property type="entry name" value="60 KDA LYSOPHOSPHOLIPASE"/>
    <property type="match status" value="1"/>
</dbReference>
<evidence type="ECO:0000313" key="10">
    <source>
        <dbReference type="Proteomes" id="UP001652338"/>
    </source>
</evidence>
<dbReference type="SFLD" id="SFLDS00057">
    <property type="entry name" value="Glutaminase/Asparaginase"/>
    <property type="match status" value="1"/>
</dbReference>